<dbReference type="SUPFAM" id="SSF53448">
    <property type="entry name" value="Nucleotide-diphospho-sugar transferases"/>
    <property type="match status" value="3"/>
</dbReference>
<accession>A0A7C4RH24</accession>
<dbReference type="PANTHER" id="PTHR43685:SF2">
    <property type="entry name" value="GLYCOSYLTRANSFERASE 2-LIKE DOMAIN-CONTAINING PROTEIN"/>
    <property type="match status" value="1"/>
</dbReference>
<dbReference type="GO" id="GO:0016740">
    <property type="term" value="F:transferase activity"/>
    <property type="evidence" value="ECO:0007669"/>
    <property type="project" value="UniProtKB-KW"/>
</dbReference>
<dbReference type="InterPro" id="IPR029044">
    <property type="entry name" value="Nucleotide-diphossugar_trans"/>
</dbReference>
<dbReference type="InterPro" id="IPR001173">
    <property type="entry name" value="Glyco_trans_2-like"/>
</dbReference>
<dbReference type="EMBL" id="DSUH01000051">
    <property type="protein sequence ID" value="HGU31669.1"/>
    <property type="molecule type" value="Genomic_DNA"/>
</dbReference>
<name>A0A7C4RH24_9BACT</name>
<organism evidence="2">
    <name type="scientific">Desulfatirhabdium butyrativorans</name>
    <dbReference type="NCBI Taxonomy" id="340467"/>
    <lineage>
        <taxon>Bacteria</taxon>
        <taxon>Pseudomonadati</taxon>
        <taxon>Thermodesulfobacteriota</taxon>
        <taxon>Desulfobacteria</taxon>
        <taxon>Desulfobacterales</taxon>
        <taxon>Desulfatirhabdiaceae</taxon>
        <taxon>Desulfatirhabdium</taxon>
    </lineage>
</organism>
<dbReference type="CDD" id="cd04184">
    <property type="entry name" value="GT2_RfbC_Mx_like"/>
    <property type="match status" value="1"/>
</dbReference>
<feature type="domain" description="Glycosyltransferase 2-like" evidence="1">
    <location>
        <begin position="792"/>
        <end position="910"/>
    </location>
</feature>
<feature type="domain" description="Glycosyltransferase 2-like" evidence="1">
    <location>
        <begin position="12"/>
        <end position="139"/>
    </location>
</feature>
<dbReference type="PANTHER" id="PTHR43685">
    <property type="entry name" value="GLYCOSYLTRANSFERASE"/>
    <property type="match status" value="1"/>
</dbReference>
<dbReference type="AlphaFoldDB" id="A0A7C4RH24"/>
<dbReference type="Pfam" id="PF00535">
    <property type="entry name" value="Glycos_transf_2"/>
    <property type="match status" value="3"/>
</dbReference>
<evidence type="ECO:0000259" key="1">
    <source>
        <dbReference type="Pfam" id="PF00535"/>
    </source>
</evidence>
<dbReference type="GO" id="GO:0044010">
    <property type="term" value="P:single-species biofilm formation"/>
    <property type="evidence" value="ECO:0007669"/>
    <property type="project" value="TreeGrafter"/>
</dbReference>
<dbReference type="Gene3D" id="3.90.550.10">
    <property type="entry name" value="Spore Coat Polysaccharide Biosynthesis Protein SpsA, Chain A"/>
    <property type="match status" value="3"/>
</dbReference>
<dbReference type="CDD" id="cd00761">
    <property type="entry name" value="Glyco_tranf_GTA_type"/>
    <property type="match status" value="1"/>
</dbReference>
<comment type="caution">
    <text evidence="2">The sequence shown here is derived from an EMBL/GenBank/DDBJ whole genome shotgun (WGS) entry which is preliminary data.</text>
</comment>
<gene>
    <name evidence="2" type="ORF">ENS29_02300</name>
</gene>
<keyword evidence="2" id="KW-0808">Transferase</keyword>
<feature type="domain" description="Glycosyltransferase 2-like" evidence="1">
    <location>
        <begin position="536"/>
        <end position="696"/>
    </location>
</feature>
<dbReference type="InterPro" id="IPR050834">
    <property type="entry name" value="Glycosyltransf_2"/>
</dbReference>
<reference evidence="2" key="1">
    <citation type="journal article" date="2020" name="mSystems">
        <title>Genome- and Community-Level Interaction Insights into Carbon Utilization and Element Cycling Functions of Hydrothermarchaeota in Hydrothermal Sediment.</title>
        <authorList>
            <person name="Zhou Z."/>
            <person name="Liu Y."/>
            <person name="Xu W."/>
            <person name="Pan J."/>
            <person name="Luo Z.H."/>
            <person name="Li M."/>
        </authorList>
    </citation>
    <scope>NUCLEOTIDE SEQUENCE [LARGE SCALE GENOMIC DNA]</scope>
    <source>
        <strain evidence="2">SpSt-477</strain>
    </source>
</reference>
<evidence type="ECO:0000313" key="2">
    <source>
        <dbReference type="EMBL" id="HGU31669.1"/>
    </source>
</evidence>
<protein>
    <submittedName>
        <fullName evidence="2">Glycosyltransferase</fullName>
    </submittedName>
</protein>
<proteinExistence type="predicted"/>
<sequence length="1066" mass="122680">MTHCVQKPVSVTVVVPCYNQGVYLAESIGSVLAQTIEDVEILIVNDGSTDPETIKILDTCDYPRTRVIHTTNQGLPAARNNGIREAKGRYILPLDADDRISPGYLEKAGRILDENPGIGIVYGHAVFFGAVEKPWNLPEFSLQEMIIDNILYNSCVFRKADWETVGGYRTDMVYGWEDYDFWLYLIEQGRLVYRIPEVMYHYRIRPDSMLRTTSREQKIEMFERVFQHHREFFERNIRLWIDRLIDIPVDRTRKWMAQVYVDTGMGYNEKQMLVAYVAGDERTLEFDISRFQHVQGIRIDPVNGPAVICLHRIELQDVSGRKRKATIRFHNALSEEDGHYVFTNADPHWILDGVDGSLRSIRVDLDFLAIGNDAFDRLLNHQNARIAELQHALHEKTIQDRRQRDRLVRLETVLQDKDRHIRNIECSLNRIKGSLIWRTAEFCRKWLVFLPMDLARQSFKAADILRREGTRGLWHHLWLHLTKEDRDQPEEPPGVARIGLTQADYEIWIETHRLSDERRSEMHRRIAAMTLRPKISVIVPVYEVDGIWLEKAIQSVVDQVYDNWELCIADDASLSGHIREILQKWADREPRIQVRFLTRNRGIALASNAAAEMATGEWVGFLDHDDTLSPDALFEVASVLEQQPQVDLVYSDEDKMDLEDHRLEPFFKPDYSPDLILSQNYICHFTVVRKSLFDAVGGFRDGFNGSQDHDLILRILEKTDRVAHISKILYHWRKIPGSTAAVYDAKSYAWEAGRKAIEQTLKARGVEAAVFYGRWQGSYRVKRNISGRPLVSILIPFRDRADLLETCILSVLERSSWPAFEIIGIDNGSSAPETEKLKQRLVDMDARVRFVSYREPFNYSAINNFGVSQAKGEHLVLMNSDIEVITPAWIEALLEHSQRPEVGAVGAKLLYPDGRIQHAGIVVGIFGNAGHPHRFFQADDNGYYARPHVIHNVSAVTAALMMVKKSLYESVGGLDAEHLGIAYNDVDFCLKLRQKGLLNVFTPYCEAVHHESASRGYEFTSEKRERFDRERLVFESRWAGVIDAGDPYYNVNLSLQSEDFAIRLSE</sequence>